<dbReference type="EC" id="2.1.1.80" evidence="2"/>
<dbReference type="GO" id="GO:0008983">
    <property type="term" value="F:protein-glutamate O-methyltransferase activity"/>
    <property type="evidence" value="ECO:0007669"/>
    <property type="project" value="UniProtKB-EC"/>
</dbReference>
<dbReference type="EMBL" id="JAHESF010000010">
    <property type="protein sequence ID" value="MBT1697657.1"/>
    <property type="molecule type" value="Genomic_DNA"/>
</dbReference>
<dbReference type="InterPro" id="IPR026024">
    <property type="entry name" value="Chemotaxis_MeTrfase_CheR"/>
</dbReference>
<sequence length="291" mass="33523">MSEKTPPAFDDSHPAYGKISDEQFSFLTQYLSNKYGLRIPREKKVLLESRLVKRLHALKMTSIAAYIDHVFKTEHADAEYQLFVDHITTHKTFFFRENYQFEFLKNLLPDYYRRLGSTRQVNIWSAGCSTGEEVYTLGIVLNELRNDMPSLDYRIVGSDVSVPSLKSAAKGVFSSELENIPDRIKEKYFTVVPGRKNPSLRFNSPEVTSRISLGVLNLNNKQYNLPCHFDFIFCRNVIIYFDARTRNEVLERIVARLKPGGYLFLGHSETALGTTLPLKSIQPTIYQKLMT</sequence>
<comment type="caution">
    <text evidence="7">The sequence shown here is derived from an EMBL/GenBank/DDBJ whole genome shotgun (WGS) entry which is preliminary data.</text>
</comment>
<dbReference type="InterPro" id="IPR050903">
    <property type="entry name" value="Bact_Chemotaxis_MeTrfase"/>
</dbReference>
<evidence type="ECO:0000256" key="5">
    <source>
        <dbReference type="ARBA" id="ARBA00022691"/>
    </source>
</evidence>
<keyword evidence="5" id="KW-0949">S-adenosyl-L-methionine</keyword>
<dbReference type="SUPFAM" id="SSF47757">
    <property type="entry name" value="Chemotaxis receptor methyltransferase CheR, N-terminal domain"/>
    <property type="match status" value="1"/>
</dbReference>
<dbReference type="PROSITE" id="PS50123">
    <property type="entry name" value="CHER"/>
    <property type="match status" value="1"/>
</dbReference>
<keyword evidence="8" id="KW-1185">Reference proteome</keyword>
<dbReference type="RefSeq" id="WP_254163528.1">
    <property type="nucleotide sequence ID" value="NZ_JAHESF010000010.1"/>
</dbReference>
<dbReference type="SUPFAM" id="SSF53335">
    <property type="entry name" value="S-adenosyl-L-methionine-dependent methyltransferases"/>
    <property type="match status" value="1"/>
</dbReference>
<dbReference type="Pfam" id="PF03705">
    <property type="entry name" value="CheR_N"/>
    <property type="match status" value="1"/>
</dbReference>
<evidence type="ECO:0000256" key="1">
    <source>
        <dbReference type="ARBA" id="ARBA00001541"/>
    </source>
</evidence>
<keyword evidence="3" id="KW-0489">Methyltransferase</keyword>
<evidence type="ECO:0000313" key="7">
    <source>
        <dbReference type="EMBL" id="MBT1697657.1"/>
    </source>
</evidence>
<dbReference type="PANTHER" id="PTHR24422:SF19">
    <property type="entry name" value="CHEMOTAXIS PROTEIN METHYLTRANSFERASE"/>
    <property type="match status" value="1"/>
</dbReference>
<dbReference type="Pfam" id="PF01739">
    <property type="entry name" value="CheR"/>
    <property type="match status" value="1"/>
</dbReference>
<evidence type="ECO:0000256" key="4">
    <source>
        <dbReference type="ARBA" id="ARBA00022679"/>
    </source>
</evidence>
<organism evidence="7 8">
    <name type="scientific">Chryseosolibacter histidini</name>
    <dbReference type="NCBI Taxonomy" id="2782349"/>
    <lineage>
        <taxon>Bacteria</taxon>
        <taxon>Pseudomonadati</taxon>
        <taxon>Bacteroidota</taxon>
        <taxon>Cytophagia</taxon>
        <taxon>Cytophagales</taxon>
        <taxon>Chryseotaleaceae</taxon>
        <taxon>Chryseosolibacter</taxon>
    </lineage>
</organism>
<dbReference type="CDD" id="cd02440">
    <property type="entry name" value="AdoMet_MTases"/>
    <property type="match status" value="1"/>
</dbReference>
<name>A0AAP2GPP3_9BACT</name>
<dbReference type="Proteomes" id="UP001319200">
    <property type="component" value="Unassembled WGS sequence"/>
</dbReference>
<dbReference type="InterPro" id="IPR036804">
    <property type="entry name" value="CheR_N_sf"/>
</dbReference>
<dbReference type="PRINTS" id="PR00996">
    <property type="entry name" value="CHERMTFRASE"/>
</dbReference>
<dbReference type="InterPro" id="IPR022642">
    <property type="entry name" value="CheR_C"/>
</dbReference>
<accession>A0AAP2GPP3</accession>
<dbReference type="Gene3D" id="3.40.50.150">
    <property type="entry name" value="Vaccinia Virus protein VP39"/>
    <property type="match status" value="1"/>
</dbReference>
<evidence type="ECO:0000256" key="3">
    <source>
        <dbReference type="ARBA" id="ARBA00022603"/>
    </source>
</evidence>
<dbReference type="InterPro" id="IPR000780">
    <property type="entry name" value="CheR_MeTrfase"/>
</dbReference>
<dbReference type="InterPro" id="IPR022641">
    <property type="entry name" value="CheR_N"/>
</dbReference>
<feature type="domain" description="CheR-type methyltransferase" evidence="6">
    <location>
        <begin position="19"/>
        <end position="291"/>
    </location>
</feature>
<dbReference type="InterPro" id="IPR029063">
    <property type="entry name" value="SAM-dependent_MTases_sf"/>
</dbReference>
<gene>
    <name evidence="7" type="ORF">KK083_12265</name>
</gene>
<dbReference type="AlphaFoldDB" id="A0AAP2GPP3"/>
<dbReference type="GO" id="GO:0032259">
    <property type="term" value="P:methylation"/>
    <property type="evidence" value="ECO:0007669"/>
    <property type="project" value="UniProtKB-KW"/>
</dbReference>
<proteinExistence type="predicted"/>
<keyword evidence="4" id="KW-0808">Transferase</keyword>
<evidence type="ECO:0000313" key="8">
    <source>
        <dbReference type="Proteomes" id="UP001319200"/>
    </source>
</evidence>
<evidence type="ECO:0000259" key="6">
    <source>
        <dbReference type="PROSITE" id="PS50123"/>
    </source>
</evidence>
<dbReference type="PIRSF" id="PIRSF000410">
    <property type="entry name" value="CheR"/>
    <property type="match status" value="1"/>
</dbReference>
<protein>
    <recommendedName>
        <fullName evidence="2">protein-glutamate O-methyltransferase</fullName>
        <ecNumber evidence="2">2.1.1.80</ecNumber>
    </recommendedName>
</protein>
<reference evidence="7 8" key="1">
    <citation type="submission" date="2021-05" db="EMBL/GenBank/DDBJ databases">
        <title>A Polyphasic approach of four new species of the genus Ohtaekwangia: Ohtaekwangia histidinii sp. nov., Ohtaekwangia cretensis sp. nov., Ohtaekwangia indiensis sp. nov., Ohtaekwangia reichenbachii sp. nov. from diverse environment.</title>
        <authorList>
            <person name="Octaviana S."/>
        </authorList>
    </citation>
    <scope>NUCLEOTIDE SEQUENCE [LARGE SCALE GENOMIC DNA]</scope>
    <source>
        <strain evidence="7 8">PWU4</strain>
    </source>
</reference>
<dbReference type="SMART" id="SM00138">
    <property type="entry name" value="MeTrc"/>
    <property type="match status" value="1"/>
</dbReference>
<dbReference type="Gene3D" id="1.10.155.10">
    <property type="entry name" value="Chemotaxis receptor methyltransferase CheR, N-terminal domain"/>
    <property type="match status" value="1"/>
</dbReference>
<evidence type="ECO:0000256" key="2">
    <source>
        <dbReference type="ARBA" id="ARBA00012534"/>
    </source>
</evidence>
<comment type="catalytic activity">
    <reaction evidence="1">
        <text>L-glutamyl-[protein] + S-adenosyl-L-methionine = [protein]-L-glutamate 5-O-methyl ester + S-adenosyl-L-homocysteine</text>
        <dbReference type="Rhea" id="RHEA:24452"/>
        <dbReference type="Rhea" id="RHEA-COMP:10208"/>
        <dbReference type="Rhea" id="RHEA-COMP:10311"/>
        <dbReference type="ChEBI" id="CHEBI:29973"/>
        <dbReference type="ChEBI" id="CHEBI:57856"/>
        <dbReference type="ChEBI" id="CHEBI:59789"/>
        <dbReference type="ChEBI" id="CHEBI:82795"/>
        <dbReference type="EC" id="2.1.1.80"/>
    </reaction>
</comment>
<dbReference type="PANTHER" id="PTHR24422">
    <property type="entry name" value="CHEMOTAXIS PROTEIN METHYLTRANSFERASE"/>
    <property type="match status" value="1"/>
</dbReference>